<keyword evidence="4" id="KW-1185">Reference proteome</keyword>
<dbReference type="PANTHER" id="PTHR12227:SF0">
    <property type="entry name" value="GLYCERATE KINASE"/>
    <property type="match status" value="1"/>
</dbReference>
<feature type="domain" description="MOFRL" evidence="1">
    <location>
        <begin position="316"/>
        <end position="422"/>
    </location>
</feature>
<keyword evidence="3" id="KW-0670">Pyruvate</keyword>
<dbReference type="InterPro" id="IPR039760">
    <property type="entry name" value="MOFRL_protein"/>
</dbReference>
<dbReference type="GO" id="GO:0005737">
    <property type="term" value="C:cytoplasm"/>
    <property type="evidence" value="ECO:0007669"/>
    <property type="project" value="TreeGrafter"/>
</dbReference>
<dbReference type="AlphaFoldDB" id="A0A227KDW7"/>
<dbReference type="InterPro" id="IPR037035">
    <property type="entry name" value="GK-like_C_sf"/>
</dbReference>
<evidence type="ECO:0000313" key="4">
    <source>
        <dbReference type="Proteomes" id="UP000214610"/>
    </source>
</evidence>
<dbReference type="SUPFAM" id="SSF82544">
    <property type="entry name" value="GckA/TtuD-like"/>
    <property type="match status" value="1"/>
</dbReference>
<protein>
    <submittedName>
        <fullName evidence="3">Hydroxypyruvate reductase</fullName>
    </submittedName>
</protein>
<dbReference type="Pfam" id="PF13660">
    <property type="entry name" value="DUF4147"/>
    <property type="match status" value="1"/>
</dbReference>
<dbReference type="Gene3D" id="3.40.50.10180">
    <property type="entry name" value="Glycerate kinase, MOFRL-like N-terminal domain"/>
    <property type="match status" value="1"/>
</dbReference>
<dbReference type="InterPro" id="IPR007835">
    <property type="entry name" value="MOFRL"/>
</dbReference>
<proteinExistence type="predicted"/>
<accession>A0A227KDW7</accession>
<reference evidence="4" key="1">
    <citation type="submission" date="2017-05" db="EMBL/GenBank/DDBJ databases">
        <title>Improved OligoMM genomes.</title>
        <authorList>
            <person name="Garzetti D."/>
        </authorList>
    </citation>
    <scope>NUCLEOTIDE SEQUENCE [LARGE SCALE GENOMIC DNA]</scope>
    <source>
        <strain evidence="4">YL45</strain>
    </source>
</reference>
<dbReference type="Pfam" id="PF05161">
    <property type="entry name" value="MOFRL"/>
    <property type="match status" value="1"/>
</dbReference>
<dbReference type="GO" id="GO:0008887">
    <property type="term" value="F:glycerate kinase activity"/>
    <property type="evidence" value="ECO:0007669"/>
    <property type="project" value="InterPro"/>
</dbReference>
<dbReference type="EMBL" id="NHMP01000008">
    <property type="protein sequence ID" value="OXE45637.1"/>
    <property type="molecule type" value="Genomic_DNA"/>
</dbReference>
<gene>
    <name evidence="3" type="ORF">ADH67_10825</name>
</gene>
<dbReference type="Proteomes" id="UP000214610">
    <property type="component" value="Unassembled WGS sequence"/>
</dbReference>
<dbReference type="PANTHER" id="PTHR12227">
    <property type="entry name" value="GLYCERATE KINASE"/>
    <property type="match status" value="1"/>
</dbReference>
<dbReference type="InterPro" id="IPR038614">
    <property type="entry name" value="GK_N_sf"/>
</dbReference>
<dbReference type="Gene3D" id="3.40.1480.10">
    <property type="entry name" value="MOFRL domain"/>
    <property type="match status" value="1"/>
</dbReference>
<organism evidence="3 4">
    <name type="scientific">Turicimonas muris</name>
    <dbReference type="NCBI Taxonomy" id="1796652"/>
    <lineage>
        <taxon>Bacteria</taxon>
        <taxon>Pseudomonadati</taxon>
        <taxon>Pseudomonadota</taxon>
        <taxon>Betaproteobacteria</taxon>
        <taxon>Burkholderiales</taxon>
        <taxon>Sutterellaceae</taxon>
        <taxon>Turicimonas</taxon>
    </lineage>
</organism>
<sequence>MNKSKDKFEQLLMDSFYAAIDAADPHKVVPPHVPVGFEGDVVVVGAGKAAASMAAAVEETWPEKDLSGVVITRYGHGEKTKKIKVLEAAHPIPDQSNLKATQEMMQQVDKLKEGDLLLALISGGGSSLLSLPVEGVTIEDIRKVTEDLLRAGTSIDHINAVRKHVSQVKGGRLALAARARGAEVLSLIISDVVGDNPSDIASGPCSEDFSTYADALWYLSQARVDTPKAILEHLRNGARGAIEETPKIGDVRMRSVKNKIVANSFKGLQAAAAFFKENGMRPVIIGDDITGEARSVALQVSRKVRLEYSKPRRKPVVLLSGGECTVTLDKGRIGKGGPCSEFLLALAQELQVDSIYAIAADTDGVDGNGESAGAMLRPDTMKRAKEMNLDPEVFLKEHNAHEFFRLLGDSLDTGPTRTNINDYRAILIP</sequence>
<name>A0A227KDW7_9BURK</name>
<evidence type="ECO:0000259" key="2">
    <source>
        <dbReference type="Pfam" id="PF13660"/>
    </source>
</evidence>
<feature type="domain" description="MOFRL-associated" evidence="2">
    <location>
        <begin position="13"/>
        <end position="234"/>
    </location>
</feature>
<dbReference type="InterPro" id="IPR025286">
    <property type="entry name" value="MOFRL_assoc_dom"/>
</dbReference>
<evidence type="ECO:0000259" key="1">
    <source>
        <dbReference type="Pfam" id="PF05161"/>
    </source>
</evidence>
<evidence type="ECO:0000313" key="3">
    <source>
        <dbReference type="EMBL" id="OXE45637.1"/>
    </source>
</evidence>
<comment type="caution">
    <text evidence="3">The sequence shown here is derived from an EMBL/GenBank/DDBJ whole genome shotgun (WGS) entry which is preliminary data.</text>
</comment>